<reference evidence="1 2" key="1">
    <citation type="submission" date="2017-05" db="EMBL/GenBank/DDBJ databases">
        <title>Chromobacterium violaceum GHPS1 isolated from Hydrocarbon polluted soil in French Guiana display an awesome secondary metabolite arsenal and a battery of drug and heavy-metal-resistance and detoxification of xenobiotics proteins.</title>
        <authorList>
            <person name="Belbahri L."/>
        </authorList>
    </citation>
    <scope>NUCLEOTIDE SEQUENCE [LARGE SCALE GENOMIC DNA]</scope>
    <source>
        <strain evidence="1 2">GHPS1</strain>
    </source>
</reference>
<protein>
    <recommendedName>
        <fullName evidence="3">Holliday junction resolvase</fullName>
    </recommendedName>
</protein>
<dbReference type="EMBL" id="NHOO01000030">
    <property type="protein sequence ID" value="OVE45679.1"/>
    <property type="molecule type" value="Genomic_DNA"/>
</dbReference>
<accession>A0A202B2I8</accession>
<dbReference type="Gene3D" id="3.30.1330.70">
    <property type="entry name" value="Holliday junction resolvase RusA"/>
    <property type="match status" value="1"/>
</dbReference>
<organism evidence="1 2">
    <name type="scientific">Chromobacterium violaceum</name>
    <dbReference type="NCBI Taxonomy" id="536"/>
    <lineage>
        <taxon>Bacteria</taxon>
        <taxon>Pseudomonadati</taxon>
        <taxon>Pseudomonadota</taxon>
        <taxon>Betaproteobacteria</taxon>
        <taxon>Neisseriales</taxon>
        <taxon>Chromobacteriaceae</taxon>
        <taxon>Chromobacterium</taxon>
    </lineage>
</organism>
<dbReference type="Pfam" id="PF05866">
    <property type="entry name" value="RusA"/>
    <property type="match status" value="1"/>
</dbReference>
<evidence type="ECO:0000313" key="1">
    <source>
        <dbReference type="EMBL" id="OVE45679.1"/>
    </source>
</evidence>
<dbReference type="AlphaFoldDB" id="A0A202B2I8"/>
<gene>
    <name evidence="1" type="ORF">CBW21_22055</name>
</gene>
<dbReference type="Proteomes" id="UP000196342">
    <property type="component" value="Unassembled WGS sequence"/>
</dbReference>
<dbReference type="GO" id="GO:0006310">
    <property type="term" value="P:DNA recombination"/>
    <property type="evidence" value="ECO:0007669"/>
    <property type="project" value="InterPro"/>
</dbReference>
<dbReference type="RefSeq" id="WP_087698856.1">
    <property type="nucleotide sequence ID" value="NZ_CP050992.1"/>
</dbReference>
<dbReference type="SUPFAM" id="SSF103084">
    <property type="entry name" value="Holliday junction resolvase RusA"/>
    <property type="match status" value="1"/>
</dbReference>
<dbReference type="GO" id="GO:0000287">
    <property type="term" value="F:magnesium ion binding"/>
    <property type="evidence" value="ECO:0007669"/>
    <property type="project" value="InterPro"/>
</dbReference>
<evidence type="ECO:0000313" key="2">
    <source>
        <dbReference type="Proteomes" id="UP000196342"/>
    </source>
</evidence>
<keyword evidence="2" id="KW-1185">Reference proteome</keyword>
<evidence type="ECO:0008006" key="3">
    <source>
        <dbReference type="Google" id="ProtNLM"/>
    </source>
</evidence>
<proteinExistence type="predicted"/>
<dbReference type="InterPro" id="IPR008822">
    <property type="entry name" value="Endonuclease_RusA-like"/>
</dbReference>
<comment type="caution">
    <text evidence="1">The sequence shown here is derived from an EMBL/GenBank/DDBJ whole genome shotgun (WGS) entry which is preliminary data.</text>
</comment>
<dbReference type="GO" id="GO:0006281">
    <property type="term" value="P:DNA repair"/>
    <property type="evidence" value="ECO:0007669"/>
    <property type="project" value="InterPro"/>
</dbReference>
<dbReference type="InterPro" id="IPR036614">
    <property type="entry name" value="RusA-like_sf"/>
</dbReference>
<name>A0A202B2I8_CHRVL</name>
<sequence length="149" mass="15586">MSPTRITFTVPGAPVGKGRPKVSTRGGKFARMYTPEKTASYEGLIALAAQQAMAGRAPLNGPADVSIIMVLPIPTSWSKRKQAAALAGQVFPTKKPDADNVVKAIFDGMNGVVWVDDVQACDIAVMKRYGAAPGVTVAVQEIQGALFAA</sequence>